<dbReference type="EMBL" id="BAAALG010000001">
    <property type="protein sequence ID" value="GAA1089997.1"/>
    <property type="molecule type" value="Genomic_DNA"/>
</dbReference>
<keyword evidence="1" id="KW-0812">Transmembrane</keyword>
<feature type="transmembrane region" description="Helical" evidence="1">
    <location>
        <begin position="81"/>
        <end position="98"/>
    </location>
</feature>
<dbReference type="Proteomes" id="UP001501581">
    <property type="component" value="Unassembled WGS sequence"/>
</dbReference>
<keyword evidence="1" id="KW-0472">Membrane</keyword>
<feature type="transmembrane region" description="Helical" evidence="1">
    <location>
        <begin position="16"/>
        <end position="37"/>
    </location>
</feature>
<protein>
    <submittedName>
        <fullName evidence="2">Uncharacterized protein</fullName>
    </submittedName>
</protein>
<keyword evidence="3" id="KW-1185">Reference proteome</keyword>
<dbReference type="RefSeq" id="WP_343989973.1">
    <property type="nucleotide sequence ID" value="NZ_BAAALG010000001.1"/>
</dbReference>
<evidence type="ECO:0000313" key="3">
    <source>
        <dbReference type="Proteomes" id="UP001501581"/>
    </source>
</evidence>
<sequence length="104" mass="11263">MSESQLAQVRTRVAQVVWLLCAFAAVVLALGALTYALKTNADNGLVQAVRDGAGFLDLGLFSMDNGIKEFTGDNADIKNSLFNWGLAAVVWLIVGRLLERIIRP</sequence>
<gene>
    <name evidence="2" type="ORF">GCM10009668_00550</name>
</gene>
<organism evidence="2 3">
    <name type="scientific">Nocardioides dubius</name>
    <dbReference type="NCBI Taxonomy" id="317019"/>
    <lineage>
        <taxon>Bacteria</taxon>
        <taxon>Bacillati</taxon>
        <taxon>Actinomycetota</taxon>
        <taxon>Actinomycetes</taxon>
        <taxon>Propionibacteriales</taxon>
        <taxon>Nocardioidaceae</taxon>
        <taxon>Nocardioides</taxon>
    </lineage>
</organism>
<comment type="caution">
    <text evidence="2">The sequence shown here is derived from an EMBL/GenBank/DDBJ whole genome shotgun (WGS) entry which is preliminary data.</text>
</comment>
<name>A0ABP4E5X6_9ACTN</name>
<evidence type="ECO:0000313" key="2">
    <source>
        <dbReference type="EMBL" id="GAA1089997.1"/>
    </source>
</evidence>
<reference evidence="3" key="1">
    <citation type="journal article" date="2019" name="Int. J. Syst. Evol. Microbiol.">
        <title>The Global Catalogue of Microorganisms (GCM) 10K type strain sequencing project: providing services to taxonomists for standard genome sequencing and annotation.</title>
        <authorList>
            <consortium name="The Broad Institute Genomics Platform"/>
            <consortium name="The Broad Institute Genome Sequencing Center for Infectious Disease"/>
            <person name="Wu L."/>
            <person name="Ma J."/>
        </authorList>
    </citation>
    <scope>NUCLEOTIDE SEQUENCE [LARGE SCALE GENOMIC DNA]</scope>
    <source>
        <strain evidence="3">JCM 13008</strain>
    </source>
</reference>
<proteinExistence type="predicted"/>
<keyword evidence="1" id="KW-1133">Transmembrane helix</keyword>
<evidence type="ECO:0000256" key="1">
    <source>
        <dbReference type="SAM" id="Phobius"/>
    </source>
</evidence>
<accession>A0ABP4E5X6</accession>